<dbReference type="InterPro" id="IPR019557">
    <property type="entry name" value="AminoTfrase-like_pln_mobile"/>
</dbReference>
<name>A0A9Q1LE81_9SOLA</name>
<dbReference type="Proteomes" id="UP001152561">
    <property type="component" value="Unassembled WGS sequence"/>
</dbReference>
<comment type="caution">
    <text evidence="2">The sequence shown here is derived from an EMBL/GenBank/DDBJ whole genome shotgun (WGS) entry which is preliminary data.</text>
</comment>
<sequence length="723" mass="82400">MVSPLGGIPQLREAHFLNPIVSSIEGPRLKLPSLPFSSESEWPLKVSFIGCRNQQNKWKKWVENMESIHHSVWKKTGIYEAIMGSVYKVHLDKDLIFGLVERWCCETNTSIFPWGESTVTLEDMMILGGFSVLGDHVSLLLQSPELVEIEKNLEKARNDLIRLKADNHSTHVFSIAVNLARGTRLAFAPAVLASIYRDLSLLKQSMIIASSNEPSSNGDSFNILEFTLWAPLFFVQVWAWERLVSLQPEQARNCNMVNGVRIGRWHNVKQSNVINVRMTIDSTAEIFLWRPYAFAVEGWLVPKFYKEKEEWAIVEGANLEQESESFIRCLRVSELVGLDCQEPYRPNRVARQFGYDQDFPKWIPRSPSSPELAWYNYSRPIENDLRLYYPSRLFDSDVTTQYLKWWRKEILFLADEVKGLLRRRRSKRKLKRLFSNLCGSPVFAPKLKQVKIETDYDVCDVLSDPPKVDNYPDVPPVEKHTSEERIYTSTDYEHDKNEGNSGVCDVLPGLHTECQLKQVENYPDVPPGFASKCCGEYDKKNMSMGISQTMVCDVVPPGFVENHTAGERIYTSTVYEPDKNECNLYASPVFAPMLKQVKIETDCDVCDVLPGPPKVENYPDAPPGFPPKCDGENDKKNLSIGVSQMACDIVPPISVENQAAGERVIHTSTDYAHDRNEINSDIAPNLVINDHIRVERTSCDDLIMVLEVGLSRIERQAVLRKRS</sequence>
<dbReference type="PANTHER" id="PTHR46033:SF67">
    <property type="entry name" value="AMINOTRANSFERASE-LIKE, PLANT MOBILE DOMAIN FAMILY PROTEIN"/>
    <property type="match status" value="1"/>
</dbReference>
<protein>
    <recommendedName>
        <fullName evidence="1">Aminotransferase-like plant mobile domain-containing protein</fullName>
    </recommendedName>
</protein>
<keyword evidence="3" id="KW-1185">Reference proteome</keyword>
<feature type="domain" description="Aminotransferase-like plant mobile" evidence="1">
    <location>
        <begin position="169"/>
        <end position="407"/>
    </location>
</feature>
<feature type="domain" description="Aminotransferase-like plant mobile" evidence="1">
    <location>
        <begin position="77"/>
        <end position="167"/>
    </location>
</feature>
<dbReference type="Pfam" id="PF10536">
    <property type="entry name" value="PMD"/>
    <property type="match status" value="2"/>
</dbReference>
<dbReference type="OrthoDB" id="1223573at2759"/>
<dbReference type="AlphaFoldDB" id="A0A9Q1LE81"/>
<dbReference type="EMBL" id="JAJAGQ010000020">
    <property type="protein sequence ID" value="KAJ8532585.1"/>
    <property type="molecule type" value="Genomic_DNA"/>
</dbReference>
<dbReference type="GO" id="GO:0010073">
    <property type="term" value="P:meristem maintenance"/>
    <property type="evidence" value="ECO:0007669"/>
    <property type="project" value="InterPro"/>
</dbReference>
<evidence type="ECO:0000313" key="3">
    <source>
        <dbReference type="Proteomes" id="UP001152561"/>
    </source>
</evidence>
<gene>
    <name evidence="2" type="ORF">K7X08_012508</name>
</gene>
<proteinExistence type="predicted"/>
<organism evidence="2 3">
    <name type="scientific">Anisodus acutangulus</name>
    <dbReference type="NCBI Taxonomy" id="402998"/>
    <lineage>
        <taxon>Eukaryota</taxon>
        <taxon>Viridiplantae</taxon>
        <taxon>Streptophyta</taxon>
        <taxon>Embryophyta</taxon>
        <taxon>Tracheophyta</taxon>
        <taxon>Spermatophyta</taxon>
        <taxon>Magnoliopsida</taxon>
        <taxon>eudicotyledons</taxon>
        <taxon>Gunneridae</taxon>
        <taxon>Pentapetalae</taxon>
        <taxon>asterids</taxon>
        <taxon>lamiids</taxon>
        <taxon>Solanales</taxon>
        <taxon>Solanaceae</taxon>
        <taxon>Solanoideae</taxon>
        <taxon>Hyoscyameae</taxon>
        <taxon>Anisodus</taxon>
    </lineage>
</organism>
<accession>A0A9Q1LE81</accession>
<evidence type="ECO:0000259" key="1">
    <source>
        <dbReference type="Pfam" id="PF10536"/>
    </source>
</evidence>
<dbReference type="PANTHER" id="PTHR46033">
    <property type="entry name" value="PROTEIN MAIN-LIKE 2"/>
    <property type="match status" value="1"/>
</dbReference>
<reference evidence="3" key="1">
    <citation type="journal article" date="2023" name="Proc. Natl. Acad. Sci. U.S.A.">
        <title>Genomic and structural basis for evolution of tropane alkaloid biosynthesis.</title>
        <authorList>
            <person name="Wanga Y.-J."/>
            <person name="Taina T."/>
            <person name="Yua J.-Y."/>
            <person name="Lia J."/>
            <person name="Xua B."/>
            <person name="Chenc J."/>
            <person name="D'Auriad J.C."/>
            <person name="Huanga J.-P."/>
            <person name="Huanga S.-X."/>
        </authorList>
    </citation>
    <scope>NUCLEOTIDE SEQUENCE [LARGE SCALE GENOMIC DNA]</scope>
    <source>
        <strain evidence="3">cv. KIB-2019</strain>
    </source>
</reference>
<evidence type="ECO:0000313" key="2">
    <source>
        <dbReference type="EMBL" id="KAJ8532585.1"/>
    </source>
</evidence>
<dbReference type="InterPro" id="IPR044824">
    <property type="entry name" value="MAIN-like"/>
</dbReference>